<sequence length="186" mass="21949">MLVSVEGRMGMGKTLTATYFGVKEHQENGKRIFATYHLHGVKYEYLTLETFYKLFTNAEQGITELSHCVFLLDEAYLFMDSRLSSSQINRLFNAFTFQSRKREVDIFLTTHDIMRIDRRIRSNIDIRISCRFNPTTQRVTLRMRDMHTGWRKRVLISAPAVYPYYSTEEIVRPQGKAYRIKQADLL</sequence>
<dbReference type="Gene3D" id="3.40.50.300">
    <property type="entry name" value="P-loop containing nucleotide triphosphate hydrolases"/>
    <property type="match status" value="1"/>
</dbReference>
<dbReference type="InterPro" id="IPR027417">
    <property type="entry name" value="P-loop_NTPase"/>
</dbReference>
<evidence type="ECO:0000313" key="2">
    <source>
        <dbReference type="EMBL" id="KKL98102.1"/>
    </source>
</evidence>
<organism evidence="2">
    <name type="scientific">marine sediment metagenome</name>
    <dbReference type="NCBI Taxonomy" id="412755"/>
    <lineage>
        <taxon>unclassified sequences</taxon>
        <taxon>metagenomes</taxon>
        <taxon>ecological metagenomes</taxon>
    </lineage>
</organism>
<feature type="domain" description="Zona occludens toxin N-terminal" evidence="1">
    <location>
        <begin position="1"/>
        <end position="131"/>
    </location>
</feature>
<dbReference type="EMBL" id="LAZR01018000">
    <property type="protein sequence ID" value="KKL98102.1"/>
    <property type="molecule type" value="Genomic_DNA"/>
</dbReference>
<name>A0A0F9JGI2_9ZZZZ</name>
<comment type="caution">
    <text evidence="2">The sequence shown here is derived from an EMBL/GenBank/DDBJ whole genome shotgun (WGS) entry which is preliminary data.</text>
</comment>
<dbReference type="Pfam" id="PF05707">
    <property type="entry name" value="Zot"/>
    <property type="match status" value="1"/>
</dbReference>
<accession>A0A0F9JGI2</accession>
<gene>
    <name evidence="2" type="ORF">LCGC14_1827730</name>
</gene>
<reference evidence="2" key="1">
    <citation type="journal article" date="2015" name="Nature">
        <title>Complex archaea that bridge the gap between prokaryotes and eukaryotes.</title>
        <authorList>
            <person name="Spang A."/>
            <person name="Saw J.H."/>
            <person name="Jorgensen S.L."/>
            <person name="Zaremba-Niedzwiedzka K."/>
            <person name="Martijn J."/>
            <person name="Lind A.E."/>
            <person name="van Eijk R."/>
            <person name="Schleper C."/>
            <person name="Guy L."/>
            <person name="Ettema T.J."/>
        </authorList>
    </citation>
    <scope>NUCLEOTIDE SEQUENCE</scope>
</reference>
<dbReference type="SUPFAM" id="SSF52540">
    <property type="entry name" value="P-loop containing nucleoside triphosphate hydrolases"/>
    <property type="match status" value="1"/>
</dbReference>
<dbReference type="AlphaFoldDB" id="A0A0F9JGI2"/>
<evidence type="ECO:0000259" key="1">
    <source>
        <dbReference type="Pfam" id="PF05707"/>
    </source>
</evidence>
<dbReference type="InterPro" id="IPR008900">
    <property type="entry name" value="Zot_N"/>
</dbReference>
<proteinExistence type="predicted"/>
<protein>
    <recommendedName>
        <fullName evidence="1">Zona occludens toxin N-terminal domain-containing protein</fullName>
    </recommendedName>
</protein>